<evidence type="ECO:0000313" key="2">
    <source>
        <dbReference type="Proteomes" id="UP001164746"/>
    </source>
</evidence>
<dbReference type="InterPro" id="IPR011042">
    <property type="entry name" value="6-blade_b-propeller_TolB-like"/>
</dbReference>
<dbReference type="EMBL" id="CP111028">
    <property type="protein sequence ID" value="WAR30781.1"/>
    <property type="molecule type" value="Genomic_DNA"/>
</dbReference>
<dbReference type="Gene3D" id="2.120.10.30">
    <property type="entry name" value="TolB, C-terminal domain"/>
    <property type="match status" value="1"/>
</dbReference>
<organism evidence="1 2">
    <name type="scientific">Mya arenaria</name>
    <name type="common">Soft-shell clam</name>
    <dbReference type="NCBI Taxonomy" id="6604"/>
    <lineage>
        <taxon>Eukaryota</taxon>
        <taxon>Metazoa</taxon>
        <taxon>Spiralia</taxon>
        <taxon>Lophotrochozoa</taxon>
        <taxon>Mollusca</taxon>
        <taxon>Bivalvia</taxon>
        <taxon>Autobranchia</taxon>
        <taxon>Heteroconchia</taxon>
        <taxon>Euheterodonta</taxon>
        <taxon>Imparidentia</taxon>
        <taxon>Neoheterodontei</taxon>
        <taxon>Myida</taxon>
        <taxon>Myoidea</taxon>
        <taxon>Myidae</taxon>
        <taxon>Mya</taxon>
    </lineage>
</organism>
<sequence>MTENLYAKMASEPTDAPTIKKLGEMELLGTDGHEELGDISGMTFVGDRFLVAADTMKRCLRCFDMDREKQVGRYYSGFRHLGITTIPGNRVAVTSDHEVWFLRVTEKGDPLLENKIHVKESCYGIASSGDNLIVCYDPDPGVHILDMKGNVIKEFETDDEGKNLFVRPSSLAVSPDHNTIYIFDDIKNTVNSLTQDGRVLGVVDVEEHLSFGSAITVDSAGRVYVCGIETVLLVSFETGTVTRLLGIKDGIGRPICVAVCDKTQRLFLPSCYSTGIQVYNMSKHTTA</sequence>
<reference evidence="1" key="1">
    <citation type="submission" date="2022-11" db="EMBL/GenBank/DDBJ databases">
        <title>Centuries of genome instability and evolution in soft-shell clam transmissible cancer (bioRxiv).</title>
        <authorList>
            <person name="Hart S.F.M."/>
            <person name="Yonemitsu M.A."/>
            <person name="Giersch R.M."/>
            <person name="Beal B.F."/>
            <person name="Arriagada G."/>
            <person name="Davis B.W."/>
            <person name="Ostrander E.A."/>
            <person name="Goff S.P."/>
            <person name="Metzger M.J."/>
        </authorList>
    </citation>
    <scope>NUCLEOTIDE SEQUENCE</scope>
    <source>
        <strain evidence="1">MELC-2E11</strain>
        <tissue evidence="1">Siphon/mantle</tissue>
    </source>
</reference>
<gene>
    <name evidence="1" type="ORF">MAR_033323</name>
</gene>
<dbReference type="SUPFAM" id="SSF75011">
    <property type="entry name" value="3-carboxy-cis,cis-mucoante lactonizing enzyme"/>
    <property type="match status" value="1"/>
</dbReference>
<dbReference type="Proteomes" id="UP001164746">
    <property type="component" value="Chromosome 17"/>
</dbReference>
<evidence type="ECO:0008006" key="3">
    <source>
        <dbReference type="Google" id="ProtNLM"/>
    </source>
</evidence>
<proteinExistence type="predicted"/>
<keyword evidence="2" id="KW-1185">Reference proteome</keyword>
<name>A0ABY7GCU3_MYAAR</name>
<protein>
    <recommendedName>
        <fullName evidence="3">SMP-30/Gluconolactonase/LRE-like region domain-containing protein</fullName>
    </recommendedName>
</protein>
<evidence type="ECO:0000313" key="1">
    <source>
        <dbReference type="EMBL" id="WAR30781.1"/>
    </source>
</evidence>
<accession>A0ABY7GCU3</accession>